<proteinExistence type="predicted"/>
<dbReference type="EMBL" id="CM023486">
    <property type="protein sequence ID" value="KAH6928941.1"/>
    <property type="molecule type" value="Genomic_DNA"/>
</dbReference>
<accession>A0ACB7S4R9</accession>
<organism evidence="1 2">
    <name type="scientific">Hyalomma asiaticum</name>
    <name type="common">Tick</name>
    <dbReference type="NCBI Taxonomy" id="266040"/>
    <lineage>
        <taxon>Eukaryota</taxon>
        <taxon>Metazoa</taxon>
        <taxon>Ecdysozoa</taxon>
        <taxon>Arthropoda</taxon>
        <taxon>Chelicerata</taxon>
        <taxon>Arachnida</taxon>
        <taxon>Acari</taxon>
        <taxon>Parasitiformes</taxon>
        <taxon>Ixodida</taxon>
        <taxon>Ixodoidea</taxon>
        <taxon>Ixodidae</taxon>
        <taxon>Hyalomminae</taxon>
        <taxon>Hyalomma</taxon>
    </lineage>
</organism>
<name>A0ACB7S4R9_HYAAI</name>
<reference evidence="1" key="1">
    <citation type="submission" date="2020-05" db="EMBL/GenBank/DDBJ databases">
        <title>Large-scale comparative analyses of tick genomes elucidate their genetic diversity and vector capacities.</title>
        <authorList>
            <person name="Jia N."/>
            <person name="Wang J."/>
            <person name="Shi W."/>
            <person name="Du L."/>
            <person name="Sun Y."/>
            <person name="Zhan W."/>
            <person name="Jiang J."/>
            <person name="Wang Q."/>
            <person name="Zhang B."/>
            <person name="Ji P."/>
            <person name="Sakyi L.B."/>
            <person name="Cui X."/>
            <person name="Yuan T."/>
            <person name="Jiang B."/>
            <person name="Yang W."/>
            <person name="Lam T.T.-Y."/>
            <person name="Chang Q."/>
            <person name="Ding S."/>
            <person name="Wang X."/>
            <person name="Zhu J."/>
            <person name="Ruan X."/>
            <person name="Zhao L."/>
            <person name="Wei J."/>
            <person name="Que T."/>
            <person name="Du C."/>
            <person name="Cheng J."/>
            <person name="Dai P."/>
            <person name="Han X."/>
            <person name="Huang E."/>
            <person name="Gao Y."/>
            <person name="Liu J."/>
            <person name="Shao H."/>
            <person name="Ye R."/>
            <person name="Li L."/>
            <person name="Wei W."/>
            <person name="Wang X."/>
            <person name="Wang C."/>
            <person name="Yang T."/>
            <person name="Huo Q."/>
            <person name="Li W."/>
            <person name="Guo W."/>
            <person name="Chen H."/>
            <person name="Zhou L."/>
            <person name="Ni X."/>
            <person name="Tian J."/>
            <person name="Zhou Y."/>
            <person name="Sheng Y."/>
            <person name="Liu T."/>
            <person name="Pan Y."/>
            <person name="Xia L."/>
            <person name="Li J."/>
            <person name="Zhao F."/>
            <person name="Cao W."/>
        </authorList>
    </citation>
    <scope>NUCLEOTIDE SEQUENCE</scope>
    <source>
        <strain evidence="1">Hyas-2018</strain>
    </source>
</reference>
<evidence type="ECO:0000313" key="2">
    <source>
        <dbReference type="Proteomes" id="UP000821845"/>
    </source>
</evidence>
<comment type="caution">
    <text evidence="1">The sequence shown here is derived from an EMBL/GenBank/DDBJ whole genome shotgun (WGS) entry which is preliminary data.</text>
</comment>
<sequence>MISTSKIRRPPYLIDTEMRKVRRVSFLESSTGDVTERTGGGISESTAWMSREEPRQTLRPPPQSNDAKYDLRFGSDSAKPKPGPAAASASHLFRGSPPLHTWLAPGRGPAVTTNTYGSPAPPPPESARADVFDPLSKTYEVRRGDSGEPDGSEQPWLQSFGIGVLVAALVAAVITLALTADRPTATVYRKDASPLPRELEEIAGAGGNMISAPIQARGDPAWVGSKVMTRRRKVVATASTSRKSEDEDAACSSAGRREPYVSAVFRTQRPGGRRCGHRFYTYCEHERREAYFSDQSLSCVWSERDRVRVCNRGANRFPNLGTCLDSCAREPPRERCFESVLLTDCSRRDMVEDWWFFDGARCVQWDFPLGDCPSSRGGKAFRSLRECSRTCLHPRRRRLEGAPASLRSRCRAPVAVTCETRHIRFPYFADMNARGSARCVKASRPTLLSRLCLVGSNRFDSLSTCNRVCGSSPPAPPVNSGRQGSQDGVRGTLQINET</sequence>
<dbReference type="Proteomes" id="UP000821845">
    <property type="component" value="Chromosome 6"/>
</dbReference>
<evidence type="ECO:0000313" key="1">
    <source>
        <dbReference type="EMBL" id="KAH6928941.1"/>
    </source>
</evidence>
<keyword evidence="2" id="KW-1185">Reference proteome</keyword>
<gene>
    <name evidence="1" type="ORF">HPB50_021771</name>
</gene>
<protein>
    <submittedName>
        <fullName evidence="1">Uncharacterized protein</fullName>
    </submittedName>
</protein>